<evidence type="ECO:0000313" key="3">
    <source>
        <dbReference type="Proteomes" id="UP000235672"/>
    </source>
</evidence>
<dbReference type="InterPro" id="IPR010730">
    <property type="entry name" value="HET"/>
</dbReference>
<dbReference type="EMBL" id="KZ613509">
    <property type="protein sequence ID" value="PMD15920.1"/>
    <property type="molecule type" value="Genomic_DNA"/>
</dbReference>
<dbReference type="AlphaFoldDB" id="A0A2J6PPG9"/>
<dbReference type="OrthoDB" id="5362512at2759"/>
<protein>
    <submittedName>
        <fullName evidence="2">HET-domain-containing protein</fullName>
    </submittedName>
</protein>
<dbReference type="Proteomes" id="UP000235672">
    <property type="component" value="Unassembled WGS sequence"/>
</dbReference>
<name>A0A2J6PPG9_9HELO</name>
<feature type="domain" description="Heterokaryon incompatibility" evidence="1">
    <location>
        <begin position="193"/>
        <end position="337"/>
    </location>
</feature>
<dbReference type="PANTHER" id="PTHR33112:SF16">
    <property type="entry name" value="HETEROKARYON INCOMPATIBILITY DOMAIN-CONTAINING PROTEIN"/>
    <property type="match status" value="1"/>
</dbReference>
<sequence length="643" mass="72735">MLCNFCALIDLDEVRGQGYKHHGSYTNLYVSAQSGCEFCALIRDSHETVPGGQLTADWDQSLDRTQITIRVNPFLGENEGFDEDIGTYDIILVSQAERQSPGPYLHVWFNLSTTADDPLAFLLPRRLISASPMADQCLNTASTWLQNCLETHIECSENTRSPKLLPARVIDIGLPNSNTSPALLVSNGCFGNWVTLSYCWGPSGSVKTTTATLGAHQIEIPLESLPPLFRDAIFLTRHFNYRYIWIDSLCILQDSPSDWEAEAANMGYIYRNSAFTIAAECASDPTESILDTSRATSYHVKLPCHSQRHEINGFIFPHRMNNRDEGPWKTRAWTLQEDVLSPRVLKWTKKQLEWDCRTISYSEEDITGDADFFELYESKHFKRICLSEDSLMQRLYRNLDLDKDASICTPLGIWNLILDDFVSRKITRNTDRLPAISGVAKEVARHTQQTYKAGLWEQDIHTEILWSTSGNATHMSDYIAPSWSWANLDFSTVDCHLFHQSGSDAGHNILRLARVLSINVSYVGTDEFGQVASARMSIRGRCMEIEHWHKSEKGFNCCLDVGRSQRFAQGLESLPLDALFMQIICIEQDSVEVGVDRWSRKGVFKALILQPDSKIEGEYQRIGVADISLERGQGWSTRTLTVL</sequence>
<evidence type="ECO:0000313" key="2">
    <source>
        <dbReference type="EMBL" id="PMD15920.1"/>
    </source>
</evidence>
<keyword evidence="3" id="KW-1185">Reference proteome</keyword>
<dbReference type="PANTHER" id="PTHR33112">
    <property type="entry name" value="DOMAIN PROTEIN, PUTATIVE-RELATED"/>
    <property type="match status" value="1"/>
</dbReference>
<reference evidence="2 3" key="1">
    <citation type="submission" date="2016-05" db="EMBL/GenBank/DDBJ databases">
        <title>A degradative enzymes factory behind the ericoid mycorrhizal symbiosis.</title>
        <authorList>
            <consortium name="DOE Joint Genome Institute"/>
            <person name="Martino E."/>
            <person name="Morin E."/>
            <person name="Grelet G."/>
            <person name="Kuo A."/>
            <person name="Kohler A."/>
            <person name="Daghino S."/>
            <person name="Barry K."/>
            <person name="Choi C."/>
            <person name="Cichocki N."/>
            <person name="Clum A."/>
            <person name="Copeland A."/>
            <person name="Hainaut M."/>
            <person name="Haridas S."/>
            <person name="Labutti K."/>
            <person name="Lindquist E."/>
            <person name="Lipzen A."/>
            <person name="Khouja H.-R."/>
            <person name="Murat C."/>
            <person name="Ohm R."/>
            <person name="Olson A."/>
            <person name="Spatafora J."/>
            <person name="Veneault-Fourrey C."/>
            <person name="Henrissat B."/>
            <person name="Grigoriev I."/>
            <person name="Martin F."/>
            <person name="Perotto S."/>
        </authorList>
    </citation>
    <scope>NUCLEOTIDE SEQUENCE [LARGE SCALE GENOMIC DNA]</scope>
    <source>
        <strain evidence="2 3">UAMH 7357</strain>
    </source>
</reference>
<evidence type="ECO:0000259" key="1">
    <source>
        <dbReference type="Pfam" id="PF06985"/>
    </source>
</evidence>
<organism evidence="2 3">
    <name type="scientific">Hyaloscypha hepaticicola</name>
    <dbReference type="NCBI Taxonomy" id="2082293"/>
    <lineage>
        <taxon>Eukaryota</taxon>
        <taxon>Fungi</taxon>
        <taxon>Dikarya</taxon>
        <taxon>Ascomycota</taxon>
        <taxon>Pezizomycotina</taxon>
        <taxon>Leotiomycetes</taxon>
        <taxon>Helotiales</taxon>
        <taxon>Hyaloscyphaceae</taxon>
        <taxon>Hyaloscypha</taxon>
    </lineage>
</organism>
<dbReference type="Pfam" id="PF06985">
    <property type="entry name" value="HET"/>
    <property type="match status" value="1"/>
</dbReference>
<gene>
    <name evidence="2" type="ORF">NA56DRAFT_663431</name>
</gene>
<accession>A0A2J6PPG9</accession>
<proteinExistence type="predicted"/>